<reference evidence="1 2" key="1">
    <citation type="submission" date="2020-07" db="EMBL/GenBank/DDBJ databases">
        <title>Sequencing the genomes of 1000 actinobacteria strains.</title>
        <authorList>
            <person name="Klenk H.-P."/>
        </authorList>
    </citation>
    <scope>NUCLEOTIDE SEQUENCE [LARGE SCALE GENOMIC DNA]</scope>
    <source>
        <strain evidence="1 2">DSM 18248</strain>
    </source>
</reference>
<organism evidence="1 2">
    <name type="scientific">Nocardioides marinus</name>
    <dbReference type="NCBI Taxonomy" id="374514"/>
    <lineage>
        <taxon>Bacteria</taxon>
        <taxon>Bacillati</taxon>
        <taxon>Actinomycetota</taxon>
        <taxon>Actinomycetes</taxon>
        <taxon>Propionibacteriales</taxon>
        <taxon>Nocardioidaceae</taxon>
        <taxon>Nocardioides</taxon>
    </lineage>
</organism>
<dbReference type="EMBL" id="JACBZI010000001">
    <property type="protein sequence ID" value="NYI09015.1"/>
    <property type="molecule type" value="Genomic_DNA"/>
</dbReference>
<protein>
    <submittedName>
        <fullName evidence="1">Uncharacterized protein (DUF1800 family)</fullName>
    </submittedName>
</protein>
<sequence>MRRRKKKQNKKYRPARYAPTPVLGAADRHVVSRFSYGTTPELVREVQAAGGGVAWFEEQLTTAYADPAADARIGDWWPDLHLDAPTLWKRQEDEVRAVWEVMADYSRRLLVRRTISPHQVLERMTEFFEAHLHVPVNGDKQGIWRASYGDVIRRHALGRFDEMLVEAITHPSMLLFLDQAVSTKKAPNENLGRELLELHTVGVGNHTEGDVKASARILTGYRVDVWRSWAATYRSEDHWTGPVQVGDFSDPNTDPDGRDLVRRYLVHLAHRPETAQRLARKLAVKFVRDDPPQALVDRLARTYLQHDTAIVPVLRELVRSVEFKGSRGVKLRDPSEDLVATYRALGTTLKAPQRIEDAANAMLWQSTVIGLAPMTWPRPDGQPLDNQPWATPARALASMDIHWSLAGGWWPKTGVDYQQPTDWVPELPMQFAPLVDHLSRHILGRPSTRGILKAACTAVSVKPTEQITADHPLMRWHFNRLLGSFLDNPLHYGR</sequence>
<dbReference type="InterPro" id="IPR014917">
    <property type="entry name" value="DUF1800"/>
</dbReference>
<proteinExistence type="predicted"/>
<dbReference type="RefSeq" id="WP_179530051.1">
    <property type="nucleotide sequence ID" value="NZ_BAAAPP010000002.1"/>
</dbReference>
<keyword evidence="2" id="KW-1185">Reference proteome</keyword>
<dbReference type="Pfam" id="PF08811">
    <property type="entry name" value="DUF1800"/>
    <property type="match status" value="1"/>
</dbReference>
<evidence type="ECO:0000313" key="2">
    <source>
        <dbReference type="Proteomes" id="UP000537326"/>
    </source>
</evidence>
<name>A0A7Y9YBA0_9ACTN</name>
<evidence type="ECO:0000313" key="1">
    <source>
        <dbReference type="EMBL" id="NYI09015.1"/>
    </source>
</evidence>
<dbReference type="Proteomes" id="UP000537326">
    <property type="component" value="Unassembled WGS sequence"/>
</dbReference>
<dbReference type="AlphaFoldDB" id="A0A7Y9YBA0"/>
<accession>A0A7Y9YBA0</accession>
<comment type="caution">
    <text evidence="1">The sequence shown here is derived from an EMBL/GenBank/DDBJ whole genome shotgun (WGS) entry which is preliminary data.</text>
</comment>
<gene>
    <name evidence="1" type="ORF">BKA05_000530</name>
</gene>